<reference evidence="2" key="1">
    <citation type="journal article" date="2021" name="Sci. Adv.">
        <title>The American lobster genome reveals insights on longevity, neural, and immune adaptations.</title>
        <authorList>
            <person name="Polinski J.M."/>
            <person name="Zimin A.V."/>
            <person name="Clark K.F."/>
            <person name="Kohn A.B."/>
            <person name="Sadowski N."/>
            <person name="Timp W."/>
            <person name="Ptitsyn A."/>
            <person name="Khanna P."/>
            <person name="Romanova D.Y."/>
            <person name="Williams P."/>
            <person name="Greenwood S.J."/>
            <person name="Moroz L.L."/>
            <person name="Walt D.R."/>
            <person name="Bodnar A.G."/>
        </authorList>
    </citation>
    <scope>NUCLEOTIDE SEQUENCE</scope>
    <source>
        <strain evidence="2">GMGI-L3</strain>
    </source>
</reference>
<feature type="compositionally biased region" description="Basic and acidic residues" evidence="1">
    <location>
        <begin position="7"/>
        <end position="16"/>
    </location>
</feature>
<evidence type="ECO:0000313" key="3">
    <source>
        <dbReference type="Proteomes" id="UP000747542"/>
    </source>
</evidence>
<gene>
    <name evidence="2" type="ORF">Hamer_G007423</name>
</gene>
<name>A0A8J5JTG8_HOMAM</name>
<accession>A0A8J5JTG8</accession>
<feature type="region of interest" description="Disordered" evidence="1">
    <location>
        <begin position="1"/>
        <end position="72"/>
    </location>
</feature>
<evidence type="ECO:0000256" key="1">
    <source>
        <dbReference type="SAM" id="MobiDB-lite"/>
    </source>
</evidence>
<evidence type="ECO:0000313" key="2">
    <source>
        <dbReference type="EMBL" id="KAG7161778.1"/>
    </source>
</evidence>
<organism evidence="2 3">
    <name type="scientific">Homarus americanus</name>
    <name type="common">American lobster</name>
    <dbReference type="NCBI Taxonomy" id="6706"/>
    <lineage>
        <taxon>Eukaryota</taxon>
        <taxon>Metazoa</taxon>
        <taxon>Ecdysozoa</taxon>
        <taxon>Arthropoda</taxon>
        <taxon>Crustacea</taxon>
        <taxon>Multicrustacea</taxon>
        <taxon>Malacostraca</taxon>
        <taxon>Eumalacostraca</taxon>
        <taxon>Eucarida</taxon>
        <taxon>Decapoda</taxon>
        <taxon>Pleocyemata</taxon>
        <taxon>Astacidea</taxon>
        <taxon>Nephropoidea</taxon>
        <taxon>Nephropidae</taxon>
        <taxon>Homarus</taxon>
    </lineage>
</organism>
<keyword evidence="3" id="KW-1185">Reference proteome</keyword>
<protein>
    <submittedName>
        <fullName evidence="2">Uncharacterized protein</fullName>
    </submittedName>
</protein>
<comment type="caution">
    <text evidence="2">The sequence shown here is derived from an EMBL/GenBank/DDBJ whole genome shotgun (WGS) entry which is preliminary data.</text>
</comment>
<dbReference type="EMBL" id="JAHLQT010028808">
    <property type="protein sequence ID" value="KAG7161778.1"/>
    <property type="molecule type" value="Genomic_DNA"/>
</dbReference>
<dbReference type="AlphaFoldDB" id="A0A8J5JTG8"/>
<sequence>MWVVEGKMMEMKEGNRKQRRKANGKEQKEGTQEAMMKKGGGNTCTCNDEKRQDYTDGGREGGSQVVTSTSEI</sequence>
<proteinExistence type="predicted"/>
<feature type="compositionally biased region" description="Basic and acidic residues" evidence="1">
    <location>
        <begin position="47"/>
        <end position="59"/>
    </location>
</feature>
<dbReference type="Proteomes" id="UP000747542">
    <property type="component" value="Unassembled WGS sequence"/>
</dbReference>